<evidence type="ECO:0000259" key="14">
    <source>
        <dbReference type="Pfam" id="PF20512"/>
    </source>
</evidence>
<feature type="domain" description="Phosphomannose isomerase type I helical insertion" evidence="14">
    <location>
        <begin position="173"/>
        <end position="240"/>
    </location>
</feature>
<evidence type="ECO:0000256" key="11">
    <source>
        <dbReference type="PIRSR" id="PIRSR001480-2"/>
    </source>
</evidence>
<proteinExistence type="inferred from homology"/>
<dbReference type="GO" id="GO:0005829">
    <property type="term" value="C:cytosol"/>
    <property type="evidence" value="ECO:0007669"/>
    <property type="project" value="TreeGrafter"/>
</dbReference>
<dbReference type="GO" id="GO:0005975">
    <property type="term" value="P:carbohydrate metabolic process"/>
    <property type="evidence" value="ECO:0007669"/>
    <property type="project" value="InterPro"/>
</dbReference>
<feature type="non-terminal residue" evidence="15">
    <location>
        <position position="381"/>
    </location>
</feature>
<evidence type="ECO:0000256" key="4">
    <source>
        <dbReference type="ARBA" id="ARBA00011956"/>
    </source>
</evidence>
<dbReference type="InterPro" id="IPR018050">
    <property type="entry name" value="Pmannose_isomerase-type1_CS"/>
</dbReference>
<feature type="binding site" evidence="11">
    <location>
        <position position="259"/>
    </location>
    <ligand>
        <name>Zn(2+)</name>
        <dbReference type="ChEBI" id="CHEBI:29105"/>
    </ligand>
</feature>
<dbReference type="Pfam" id="PF20511">
    <property type="entry name" value="PMI_typeI_cat"/>
    <property type="match status" value="1"/>
</dbReference>
<dbReference type="PRINTS" id="PR00714">
    <property type="entry name" value="MAN6PISMRASE"/>
</dbReference>
<dbReference type="CDD" id="cd07011">
    <property type="entry name" value="cupin_PMI_type_I_N"/>
    <property type="match status" value="1"/>
</dbReference>
<evidence type="ECO:0000256" key="2">
    <source>
        <dbReference type="ARBA" id="ARBA00004666"/>
    </source>
</evidence>
<comment type="catalytic activity">
    <reaction evidence="1">
        <text>D-mannose 6-phosphate = D-fructose 6-phosphate</text>
        <dbReference type="Rhea" id="RHEA:12356"/>
        <dbReference type="ChEBI" id="CHEBI:58735"/>
        <dbReference type="ChEBI" id="CHEBI:61527"/>
        <dbReference type="EC" id="5.3.1.8"/>
    </reaction>
</comment>
<evidence type="ECO:0000256" key="1">
    <source>
        <dbReference type="ARBA" id="ARBA00000757"/>
    </source>
</evidence>
<dbReference type="PANTHER" id="PTHR10309:SF0">
    <property type="entry name" value="MANNOSE-6-PHOSPHATE ISOMERASE"/>
    <property type="match status" value="1"/>
</dbReference>
<dbReference type="GO" id="GO:0008270">
    <property type="term" value="F:zinc ion binding"/>
    <property type="evidence" value="ECO:0007669"/>
    <property type="project" value="InterPro"/>
</dbReference>
<gene>
    <name evidence="15" type="ORF">AMK59_8167</name>
</gene>
<dbReference type="PANTHER" id="PTHR10309">
    <property type="entry name" value="MANNOSE-6-PHOSPHATE ISOMERASE"/>
    <property type="match status" value="1"/>
</dbReference>
<organism evidence="15 16">
    <name type="scientific">Oryctes borbonicus</name>
    <dbReference type="NCBI Taxonomy" id="1629725"/>
    <lineage>
        <taxon>Eukaryota</taxon>
        <taxon>Metazoa</taxon>
        <taxon>Ecdysozoa</taxon>
        <taxon>Arthropoda</taxon>
        <taxon>Hexapoda</taxon>
        <taxon>Insecta</taxon>
        <taxon>Pterygota</taxon>
        <taxon>Neoptera</taxon>
        <taxon>Endopterygota</taxon>
        <taxon>Coleoptera</taxon>
        <taxon>Polyphaga</taxon>
        <taxon>Scarabaeiformia</taxon>
        <taxon>Scarabaeidae</taxon>
        <taxon>Dynastinae</taxon>
        <taxon>Oryctes</taxon>
    </lineage>
</organism>
<dbReference type="PIRSF" id="PIRSF001480">
    <property type="entry name" value="Mannose-6-phosphate_isomerase"/>
    <property type="match status" value="1"/>
</dbReference>
<dbReference type="GO" id="GO:0004476">
    <property type="term" value="F:mannose-6-phosphate isomerase activity"/>
    <property type="evidence" value="ECO:0007669"/>
    <property type="project" value="UniProtKB-EC"/>
</dbReference>
<keyword evidence="5 11" id="KW-0479">Metal-binding</keyword>
<accession>A0A0T6AVF8</accession>
<dbReference type="PROSITE" id="PS00966">
    <property type="entry name" value="PMI_I_2"/>
    <property type="match status" value="1"/>
</dbReference>
<dbReference type="InterPro" id="IPR011051">
    <property type="entry name" value="RmlC_Cupin_sf"/>
</dbReference>
<name>A0A0T6AVF8_9SCAR</name>
<dbReference type="InterPro" id="IPR001250">
    <property type="entry name" value="Man6P_Isoase-1"/>
</dbReference>
<evidence type="ECO:0000256" key="6">
    <source>
        <dbReference type="ARBA" id="ARBA00022833"/>
    </source>
</evidence>
<reference evidence="15 16" key="1">
    <citation type="submission" date="2015-09" db="EMBL/GenBank/DDBJ databases">
        <title>Draft genome of the scarab beetle Oryctes borbonicus.</title>
        <authorList>
            <person name="Meyer J.M."/>
            <person name="Markov G.V."/>
            <person name="Baskaran P."/>
            <person name="Herrmann M."/>
            <person name="Sommer R.J."/>
            <person name="Roedelsperger C."/>
        </authorList>
    </citation>
    <scope>NUCLEOTIDE SEQUENCE [LARGE SCALE GENOMIC DNA]</scope>
    <source>
        <strain evidence="15">OB123</strain>
        <tissue evidence="15">Whole animal</tissue>
    </source>
</reference>
<feature type="binding site" evidence="11">
    <location>
        <position position="128"/>
    </location>
    <ligand>
        <name>Zn(2+)</name>
        <dbReference type="ChEBI" id="CHEBI:29105"/>
    </ligand>
</feature>
<comment type="cofactor">
    <cofactor evidence="11">
        <name>Zn(2+)</name>
        <dbReference type="ChEBI" id="CHEBI:29105"/>
    </cofactor>
    <text evidence="11">Binds 1 zinc ion per subunit.</text>
</comment>
<dbReference type="EC" id="5.3.1.8" evidence="4"/>
<evidence type="ECO:0000256" key="7">
    <source>
        <dbReference type="ARBA" id="ARBA00023235"/>
    </source>
</evidence>
<dbReference type="InterPro" id="IPR046458">
    <property type="entry name" value="PMI_typeI_hel"/>
</dbReference>
<dbReference type="Pfam" id="PF20512">
    <property type="entry name" value="PMI_typeI_hel"/>
    <property type="match status" value="1"/>
</dbReference>
<feature type="domain" description="Phosphomannose isomerase type I catalytic" evidence="13">
    <location>
        <begin position="2"/>
        <end position="145"/>
    </location>
</feature>
<keyword evidence="7" id="KW-0413">Isomerase</keyword>
<dbReference type="PROSITE" id="PS00965">
    <property type="entry name" value="PMI_I_1"/>
    <property type="match status" value="1"/>
</dbReference>
<evidence type="ECO:0000256" key="10">
    <source>
        <dbReference type="PIRSR" id="PIRSR001480-1"/>
    </source>
</evidence>
<dbReference type="SUPFAM" id="SSF51182">
    <property type="entry name" value="RmlC-like cupins"/>
    <property type="match status" value="1"/>
</dbReference>
<evidence type="ECO:0000313" key="15">
    <source>
        <dbReference type="EMBL" id="KRT79046.1"/>
    </source>
</evidence>
<dbReference type="InterPro" id="IPR016305">
    <property type="entry name" value="Mannose-6-P_Isomerase"/>
</dbReference>
<evidence type="ECO:0000256" key="5">
    <source>
        <dbReference type="ARBA" id="ARBA00022723"/>
    </source>
</evidence>
<sequence length="381" mass="42773">MELIPSIQTYDWGKCGDASKVAVLFKNIKPDFNIEPHKPYAELWMGTHVNGPSFVKHLEKSLYDIVTEQPSYLGNSVQDKFGNNLPYLLKVLSIQKALSIQVHPSKEHAEKLHVEQPKIYKDPNHKPELAIALTPFEALCGFRPLTEIANFFQVIPELRELIGDNLCNDFIKQSSEDLLKECFCKLMTCSEDHIKKAFKKAFQRFALLSSHDQVAQLVELFERLYKQFPDDIGCFVVYFLNYLQLKPLEAIYLGANLPHAYLSGDCVECMACSDNVVRAGLTPKFKDVETLCAMLNYQGESASAKIFKPFSENEYTEVFKPPVPDFAIAKIQVPNGVKELPLILRDSGSILLVTSGTAMADDIGLFSGVSLFLPAGKLLKL</sequence>
<dbReference type="Gene3D" id="2.60.120.10">
    <property type="entry name" value="Jelly Rolls"/>
    <property type="match status" value="2"/>
</dbReference>
<dbReference type="Proteomes" id="UP000051574">
    <property type="component" value="Unassembled WGS sequence"/>
</dbReference>
<evidence type="ECO:0000313" key="16">
    <source>
        <dbReference type="Proteomes" id="UP000051574"/>
    </source>
</evidence>
<evidence type="ECO:0000256" key="9">
    <source>
        <dbReference type="ARBA" id="ARBA00030762"/>
    </source>
</evidence>
<evidence type="ECO:0000259" key="13">
    <source>
        <dbReference type="Pfam" id="PF20511"/>
    </source>
</evidence>
<feature type="active site" evidence="10">
    <location>
        <position position="278"/>
    </location>
</feature>
<dbReference type="OrthoDB" id="6605218at2759"/>
<evidence type="ECO:0000256" key="12">
    <source>
        <dbReference type="RuleBase" id="RU004248"/>
    </source>
</evidence>
<comment type="similarity">
    <text evidence="3">Belongs to the mannose-6-phosphate isomerase type 1 family.</text>
</comment>
<keyword evidence="16" id="KW-1185">Reference proteome</keyword>
<protein>
    <recommendedName>
        <fullName evidence="4">mannose-6-phosphate isomerase</fullName>
        <ecNumber evidence="4">5.3.1.8</ecNumber>
    </recommendedName>
    <alternativeName>
        <fullName evidence="8">Phosphohexomutase</fullName>
    </alternativeName>
    <alternativeName>
        <fullName evidence="9">Phosphomannose isomerase</fullName>
    </alternativeName>
</protein>
<dbReference type="UniPathway" id="UPA00126">
    <property type="reaction ID" value="UER00423"/>
</dbReference>
<dbReference type="InterPro" id="IPR014710">
    <property type="entry name" value="RmlC-like_jellyroll"/>
</dbReference>
<dbReference type="InterPro" id="IPR046457">
    <property type="entry name" value="PMI_typeI_cat"/>
</dbReference>
<dbReference type="GO" id="GO:0009298">
    <property type="term" value="P:GDP-mannose biosynthetic process"/>
    <property type="evidence" value="ECO:0007669"/>
    <property type="project" value="UniProtKB-UniPathway"/>
</dbReference>
<dbReference type="AlphaFoldDB" id="A0A0T6AVF8"/>
<comment type="pathway">
    <text evidence="2 12">Nucleotide-sugar biosynthesis; GDP-alpha-D-mannose biosynthesis; alpha-D-mannose 1-phosphate from D-fructose 6-phosphate: step 1/2.</text>
</comment>
<comment type="caution">
    <text evidence="15">The sequence shown here is derived from an EMBL/GenBank/DDBJ whole genome shotgun (WGS) entry which is preliminary data.</text>
</comment>
<evidence type="ECO:0000256" key="8">
    <source>
        <dbReference type="ARBA" id="ARBA00029741"/>
    </source>
</evidence>
<feature type="binding site" evidence="11">
    <location>
        <position position="103"/>
    </location>
    <ligand>
        <name>Zn(2+)</name>
        <dbReference type="ChEBI" id="CHEBI:29105"/>
    </ligand>
</feature>
<evidence type="ECO:0000256" key="3">
    <source>
        <dbReference type="ARBA" id="ARBA00010772"/>
    </source>
</evidence>
<dbReference type="Gene3D" id="1.10.441.10">
    <property type="entry name" value="Phosphomannose Isomerase, domain 2"/>
    <property type="match status" value="1"/>
</dbReference>
<dbReference type="EMBL" id="LJIG01022724">
    <property type="protein sequence ID" value="KRT79046.1"/>
    <property type="molecule type" value="Genomic_DNA"/>
</dbReference>
<feature type="binding site" evidence="11">
    <location>
        <position position="101"/>
    </location>
    <ligand>
        <name>Zn(2+)</name>
        <dbReference type="ChEBI" id="CHEBI:29105"/>
    </ligand>
</feature>
<dbReference type="NCBIfam" id="TIGR00218">
    <property type="entry name" value="manA"/>
    <property type="match status" value="1"/>
</dbReference>
<keyword evidence="6 11" id="KW-0862">Zinc</keyword>